<feature type="region of interest" description="Disordered" evidence="4">
    <location>
        <begin position="717"/>
        <end position="775"/>
    </location>
</feature>
<dbReference type="PANTHER" id="PTHR13165">
    <property type="entry name" value="ARSENITE-RESISTANCE PROTEIN 2"/>
    <property type="match status" value="1"/>
</dbReference>
<dbReference type="InterPro" id="IPR021933">
    <property type="entry name" value="SERRATE/Ars2_N"/>
</dbReference>
<evidence type="ECO:0000256" key="1">
    <source>
        <dbReference type="ARBA" id="ARBA00004123"/>
    </source>
</evidence>
<dbReference type="AlphaFoldDB" id="A0A0E9NLP9"/>
<dbReference type="InterPro" id="IPR025239">
    <property type="entry name" value="DUF4187"/>
</dbReference>
<reference evidence="6 7" key="1">
    <citation type="journal article" date="2011" name="J. Gen. Appl. Microbiol.">
        <title>Draft genome sequencing of the enigmatic yeast Saitoella complicata.</title>
        <authorList>
            <person name="Nishida H."/>
            <person name="Hamamoto M."/>
            <person name="Sugiyama J."/>
        </authorList>
    </citation>
    <scope>NUCLEOTIDE SEQUENCE [LARGE SCALE GENOMIC DNA]</scope>
    <source>
        <strain evidence="6 7">NRRL Y-17804</strain>
    </source>
</reference>
<dbReference type="GO" id="GO:0016604">
    <property type="term" value="C:nuclear body"/>
    <property type="evidence" value="ECO:0007669"/>
    <property type="project" value="TreeGrafter"/>
</dbReference>
<dbReference type="Pfam" id="PF12066">
    <property type="entry name" value="SERRATE_Ars2_N"/>
    <property type="match status" value="1"/>
</dbReference>
<evidence type="ECO:0000256" key="3">
    <source>
        <dbReference type="ARBA" id="ARBA00023242"/>
    </source>
</evidence>
<evidence type="ECO:0000256" key="4">
    <source>
        <dbReference type="SAM" id="MobiDB-lite"/>
    </source>
</evidence>
<dbReference type="SMART" id="SM01173">
    <property type="entry name" value="DUF4187"/>
    <property type="match status" value="1"/>
</dbReference>
<dbReference type="InterPro" id="IPR007042">
    <property type="entry name" value="SERRATE/Ars2_C"/>
</dbReference>
<name>A0A0E9NLP9_SAICN</name>
<dbReference type="EMBL" id="BACD03000036">
    <property type="protein sequence ID" value="GAO50723.1"/>
    <property type="molecule type" value="Genomic_DNA"/>
</dbReference>
<feature type="domain" description="C2H2-type" evidence="5">
    <location>
        <begin position="525"/>
        <end position="548"/>
    </location>
</feature>
<dbReference type="STRING" id="698492.A0A0E9NLP9"/>
<accession>A0A0E9NLP9</accession>
<dbReference type="GO" id="GO:0016070">
    <property type="term" value="P:RNA metabolic process"/>
    <property type="evidence" value="ECO:0007669"/>
    <property type="project" value="UniProtKB-ARBA"/>
</dbReference>
<feature type="compositionally biased region" description="Basic and acidic residues" evidence="4">
    <location>
        <begin position="34"/>
        <end position="46"/>
    </location>
</feature>
<comment type="caution">
    <text evidence="6">The sequence shown here is derived from an EMBL/GenBank/DDBJ whole genome shotgun (WGS) entry which is preliminary data.</text>
</comment>
<protein>
    <recommendedName>
        <fullName evidence="5">C2H2-type domain-containing protein</fullName>
    </recommendedName>
</protein>
<reference evidence="6 7" key="3">
    <citation type="journal article" date="2015" name="Genome Announc.">
        <title>Draft Genome Sequence of the Archiascomycetous Yeast Saitoella complicata.</title>
        <authorList>
            <person name="Yamauchi K."/>
            <person name="Kondo S."/>
            <person name="Hamamoto M."/>
            <person name="Takahashi Y."/>
            <person name="Ogura Y."/>
            <person name="Hayashi T."/>
            <person name="Nishida H."/>
        </authorList>
    </citation>
    <scope>NUCLEOTIDE SEQUENCE [LARGE SCALE GENOMIC DNA]</scope>
    <source>
        <strain evidence="6 7">NRRL Y-17804</strain>
    </source>
</reference>
<feature type="compositionally biased region" description="Basic and acidic residues" evidence="4">
    <location>
        <begin position="760"/>
        <end position="775"/>
    </location>
</feature>
<feature type="compositionally biased region" description="Basic and acidic residues" evidence="4">
    <location>
        <begin position="735"/>
        <end position="744"/>
    </location>
</feature>
<dbReference type="PANTHER" id="PTHR13165:SF0">
    <property type="entry name" value="SERRATE RNA EFFECTOR MOLECULE HOMOLOG"/>
    <property type="match status" value="1"/>
</dbReference>
<dbReference type="PROSITE" id="PS00028">
    <property type="entry name" value="ZINC_FINGER_C2H2_1"/>
    <property type="match status" value="1"/>
</dbReference>
<dbReference type="InterPro" id="IPR039727">
    <property type="entry name" value="SE/Ars2"/>
</dbReference>
<gene>
    <name evidence="6" type="ORF">G7K_4844-t1</name>
</gene>
<evidence type="ECO:0000313" key="6">
    <source>
        <dbReference type="EMBL" id="GAO50723.1"/>
    </source>
</evidence>
<evidence type="ECO:0000313" key="7">
    <source>
        <dbReference type="Proteomes" id="UP000033140"/>
    </source>
</evidence>
<dbReference type="Pfam" id="PF13821">
    <property type="entry name" value="DUF4187"/>
    <property type="match status" value="1"/>
</dbReference>
<evidence type="ECO:0000256" key="2">
    <source>
        <dbReference type="ARBA" id="ARBA00005407"/>
    </source>
</evidence>
<comment type="subcellular location">
    <subcellularLocation>
        <location evidence="1">Nucleus</location>
    </subcellularLocation>
</comment>
<feature type="region of interest" description="Disordered" evidence="4">
    <location>
        <begin position="389"/>
        <end position="409"/>
    </location>
</feature>
<reference evidence="6 7" key="2">
    <citation type="journal article" date="2014" name="J. Gen. Appl. Microbiol.">
        <title>The early diverging ascomycetous budding yeast Saitoella complicata has three histone deacetylases belonging to the Clr6, Hos2, and Rpd3 lineages.</title>
        <authorList>
            <person name="Nishida H."/>
            <person name="Matsumoto T."/>
            <person name="Kondo S."/>
            <person name="Hamamoto M."/>
            <person name="Yoshikawa H."/>
        </authorList>
    </citation>
    <scope>NUCLEOTIDE SEQUENCE [LARGE SCALE GENOMIC DNA]</scope>
    <source>
        <strain evidence="6 7">NRRL Y-17804</strain>
    </source>
</reference>
<keyword evidence="3" id="KW-0539">Nucleus</keyword>
<proteinExistence type="inferred from homology"/>
<organism evidence="6 7">
    <name type="scientific">Saitoella complicata (strain BCRC 22490 / CBS 7301 / JCM 7358 / NBRC 10748 / NRRL Y-17804)</name>
    <dbReference type="NCBI Taxonomy" id="698492"/>
    <lineage>
        <taxon>Eukaryota</taxon>
        <taxon>Fungi</taxon>
        <taxon>Dikarya</taxon>
        <taxon>Ascomycota</taxon>
        <taxon>Taphrinomycotina</taxon>
        <taxon>Taphrinomycotina incertae sedis</taxon>
        <taxon>Saitoella</taxon>
    </lineage>
</organism>
<dbReference type="InterPro" id="IPR013087">
    <property type="entry name" value="Znf_C2H2_type"/>
</dbReference>
<dbReference type="Proteomes" id="UP000033140">
    <property type="component" value="Unassembled WGS sequence"/>
</dbReference>
<feature type="compositionally biased region" description="Acidic residues" evidence="4">
    <location>
        <begin position="392"/>
        <end position="409"/>
    </location>
</feature>
<sequence length="872" mass="97638">MSHLAQPHNLAVAGAPPPPPQSFDPSEAAATFYDQERKRRSSRDENVLEGTKRRRSRSPGFHPRDDRYYGRRPAAGRYNMARESLDDPYNLEHLVSFSYYCDWYREVNPQHTLDVEALRAKYEVYRDDLHARLAQDFVKEKMKDQWFKEKYDPTISKKTQATVSEFRRHNYRHFMEHLTAGIFDQWTLDGGPKKKENGEPLLLQAQKTQVITIREAGHANEPGALVEEVELVAAGGVGWENRDENAYRKTILLKTISPTVSRFQLEEVVGKVPGFRFLSLSDPNPAKKFHRIGWIVLDEEADVDAALKLLENVTIHDEVFGDFTCHTGIHAAPRDPKKKMLYAVCSTIDSLRKDMALATLAVEKYEAVLGDGFHAIPAIQAKAEELRMKEDPDYDEDEEGAIHEEDEEAESGVDMAVLKKALDITIEYLRRVHSFCYYCVSDNDSVHELTRKCPAGHVRRPAPPPDYVPDSRALSWLKNWQDKISLFLEPESADLKKLGGKPVDKALETEIVAHIKREAEGRFRCRVDDCTKLFSAPEFVRKHISKRHLDWSERVKLQVTLLNNYVTDPCRVVSQKAEAVPPPNNPLPSISNPVLNNNLPHLPAPPLGLPTPFGTAPPMPFVAPPTWNPTAFAPFPPGSFPGMPSLPRPSPFYVQATAFPTPAPEVPPHSVPAATSMVGATPRPPPTAMLQAALVDPYVALGYPPQTTTGKAIIEAGGVPPVQHRMHPRSPSPRGRYDGYDGYRRPFPRYRSRSPLPRDPGYDRRSPPPAKDDPRCDASVAILEVVGIPFDSFSVTGLAVAGVCVTLMAYSNVIFNITISNCKRENAVSVLPCYQNSVISPVNLIIHATTEHKKHHTTKHYSESMYPGALSV</sequence>
<dbReference type="GO" id="GO:0031047">
    <property type="term" value="P:regulatory ncRNA-mediated gene silencing"/>
    <property type="evidence" value="ECO:0007669"/>
    <property type="project" value="UniProtKB-ARBA"/>
</dbReference>
<comment type="similarity">
    <text evidence="2">Belongs to the ARS2 family.</text>
</comment>
<keyword evidence="7" id="KW-1185">Reference proteome</keyword>
<feature type="region of interest" description="Disordered" evidence="4">
    <location>
        <begin position="1"/>
        <end position="70"/>
    </location>
</feature>
<evidence type="ECO:0000259" key="5">
    <source>
        <dbReference type="PROSITE" id="PS00028"/>
    </source>
</evidence>
<dbReference type="Pfam" id="PF04959">
    <property type="entry name" value="ARS2"/>
    <property type="match status" value="1"/>
</dbReference>